<accession>A0A3E0HWF5</accession>
<evidence type="ECO:0000313" key="2">
    <source>
        <dbReference type="Proteomes" id="UP000256884"/>
    </source>
</evidence>
<keyword evidence="2" id="KW-1185">Reference proteome</keyword>
<protein>
    <submittedName>
        <fullName evidence="1">Uncharacterized protein</fullName>
    </submittedName>
</protein>
<dbReference type="EMBL" id="QUNS01000004">
    <property type="protein sequence ID" value="REH50600.1"/>
    <property type="molecule type" value="Genomic_DNA"/>
</dbReference>
<organism evidence="1 2">
    <name type="scientific">Tenacibaculum gallaicum</name>
    <dbReference type="NCBI Taxonomy" id="561505"/>
    <lineage>
        <taxon>Bacteria</taxon>
        <taxon>Pseudomonadati</taxon>
        <taxon>Bacteroidota</taxon>
        <taxon>Flavobacteriia</taxon>
        <taxon>Flavobacteriales</taxon>
        <taxon>Flavobacteriaceae</taxon>
        <taxon>Tenacibaculum</taxon>
    </lineage>
</organism>
<proteinExistence type="predicted"/>
<evidence type="ECO:0000313" key="1">
    <source>
        <dbReference type="EMBL" id="REH50600.1"/>
    </source>
</evidence>
<gene>
    <name evidence="1" type="ORF">C7448_104212</name>
</gene>
<dbReference type="Proteomes" id="UP000256884">
    <property type="component" value="Unassembled WGS sequence"/>
</dbReference>
<comment type="caution">
    <text evidence="1">The sequence shown here is derived from an EMBL/GenBank/DDBJ whole genome shotgun (WGS) entry which is preliminary data.</text>
</comment>
<reference evidence="1 2" key="1">
    <citation type="submission" date="2018-08" db="EMBL/GenBank/DDBJ databases">
        <title>Genomic Encyclopedia of Type Strains, Phase IV (KMG-IV): sequencing the most valuable type-strain genomes for metagenomic binning, comparative biology and taxonomic classification.</title>
        <authorList>
            <person name="Goeker M."/>
        </authorList>
    </citation>
    <scope>NUCLEOTIDE SEQUENCE [LARGE SCALE GENOMIC DNA]</scope>
    <source>
        <strain evidence="1 2">DSM 18841</strain>
    </source>
</reference>
<name>A0A3E0HWF5_9FLAO</name>
<dbReference type="AlphaFoldDB" id="A0A3E0HWF5"/>
<sequence>MVCVDKSQKEDPTNIMNEIKKIADKKGIEL</sequence>